<name>D1AM25_SEBTE</name>
<dbReference type="KEGG" id="str:Sterm_0411"/>
<evidence type="ECO:0000313" key="2">
    <source>
        <dbReference type="Proteomes" id="UP000000845"/>
    </source>
</evidence>
<organism evidence="1 2">
    <name type="scientific">Sebaldella termitidis (strain ATCC 33386 / NCTC 11300)</name>
    <dbReference type="NCBI Taxonomy" id="526218"/>
    <lineage>
        <taxon>Bacteria</taxon>
        <taxon>Fusobacteriati</taxon>
        <taxon>Fusobacteriota</taxon>
        <taxon>Fusobacteriia</taxon>
        <taxon>Fusobacteriales</taxon>
        <taxon>Leptotrichiaceae</taxon>
        <taxon>Sebaldella</taxon>
    </lineage>
</organism>
<sequence>MEGGVIGDDGRFYTTLDDELLYGYNKAQDAYSRILGKRKFSELSVQDQRLLAREFSKRSPVKIPENAKIKVQSKPAGYEQISYNWRDTNYKYEIRWHTRTPGAPEGQGNTWVIRRTIPGTGGNTKPANHYSLDDNTWVTEVEWRNAIKARKYGVPTLRESEILDRGHWRDY</sequence>
<protein>
    <submittedName>
        <fullName evidence="1">Uncharacterized protein</fullName>
    </submittedName>
</protein>
<keyword evidence="2" id="KW-1185">Reference proteome</keyword>
<reference evidence="2" key="1">
    <citation type="submission" date="2009-09" db="EMBL/GenBank/DDBJ databases">
        <title>The complete chromosome of Sebaldella termitidis ATCC 33386.</title>
        <authorList>
            <consortium name="US DOE Joint Genome Institute (JGI-PGF)"/>
            <person name="Lucas S."/>
            <person name="Copeland A."/>
            <person name="Lapidus A."/>
            <person name="Glavina del Rio T."/>
            <person name="Dalin E."/>
            <person name="Tice H."/>
            <person name="Bruce D."/>
            <person name="Goodwin L."/>
            <person name="Pitluck S."/>
            <person name="Kyrpides N."/>
            <person name="Mavromatis K."/>
            <person name="Ivanova N."/>
            <person name="Mikhailova N."/>
            <person name="Sims D."/>
            <person name="Meincke L."/>
            <person name="Brettin T."/>
            <person name="Detter J.C."/>
            <person name="Han C."/>
            <person name="Larimer F."/>
            <person name="Land M."/>
            <person name="Hauser L."/>
            <person name="Markowitz V."/>
            <person name="Cheng J.F."/>
            <person name="Hugenholtz P."/>
            <person name="Woyke T."/>
            <person name="Wu D."/>
            <person name="Eisen J.A."/>
        </authorList>
    </citation>
    <scope>NUCLEOTIDE SEQUENCE [LARGE SCALE GENOMIC DNA]</scope>
    <source>
        <strain evidence="2">ATCC 33386 / NCTC 11300</strain>
    </source>
</reference>
<dbReference type="EMBL" id="CP001739">
    <property type="protein sequence ID" value="ACZ07293.1"/>
    <property type="molecule type" value="Genomic_DNA"/>
</dbReference>
<gene>
    <name evidence="1" type="ordered locus">Sterm_0411</name>
</gene>
<dbReference type="eggNOG" id="COG1372">
    <property type="taxonomic scope" value="Bacteria"/>
</dbReference>
<dbReference type="RefSeq" id="WP_012859892.1">
    <property type="nucleotide sequence ID" value="NC_013517.1"/>
</dbReference>
<proteinExistence type="predicted"/>
<accession>D1AM25</accession>
<dbReference type="Proteomes" id="UP000000845">
    <property type="component" value="Chromosome"/>
</dbReference>
<evidence type="ECO:0000313" key="1">
    <source>
        <dbReference type="EMBL" id="ACZ07293.1"/>
    </source>
</evidence>
<dbReference type="AlphaFoldDB" id="D1AM25"/>
<reference evidence="1 2" key="2">
    <citation type="journal article" date="2010" name="Stand. Genomic Sci.">
        <title>Complete genome sequence of Sebaldella termitidis type strain (NCTC 11300).</title>
        <authorList>
            <person name="Harmon-Smith M."/>
            <person name="Celia L."/>
            <person name="Chertkov O."/>
            <person name="Lapidus A."/>
            <person name="Copeland A."/>
            <person name="Glavina Del Rio T."/>
            <person name="Nolan M."/>
            <person name="Lucas S."/>
            <person name="Tice H."/>
            <person name="Cheng J.F."/>
            <person name="Han C."/>
            <person name="Detter J.C."/>
            <person name="Bruce D."/>
            <person name="Goodwin L."/>
            <person name="Pitluck S."/>
            <person name="Pati A."/>
            <person name="Liolios K."/>
            <person name="Ivanova N."/>
            <person name="Mavromatis K."/>
            <person name="Mikhailova N."/>
            <person name="Chen A."/>
            <person name="Palaniappan K."/>
            <person name="Land M."/>
            <person name="Hauser L."/>
            <person name="Chang Y.J."/>
            <person name="Jeffries C.D."/>
            <person name="Brettin T."/>
            <person name="Goker M."/>
            <person name="Beck B."/>
            <person name="Bristow J."/>
            <person name="Eisen J.A."/>
            <person name="Markowitz V."/>
            <person name="Hugenholtz P."/>
            <person name="Kyrpides N.C."/>
            <person name="Klenk H.P."/>
            <person name="Chen F."/>
        </authorList>
    </citation>
    <scope>NUCLEOTIDE SEQUENCE [LARGE SCALE GENOMIC DNA]</scope>
    <source>
        <strain evidence="2">ATCC 33386 / NCTC 11300</strain>
    </source>
</reference>
<dbReference type="STRING" id="526218.Sterm_0411"/>
<dbReference type="HOGENOM" id="CLU_133286_0_0_0"/>